<feature type="region of interest" description="Disordered" evidence="7">
    <location>
        <begin position="940"/>
        <end position="1021"/>
    </location>
</feature>
<dbReference type="SMART" id="SM00233">
    <property type="entry name" value="PH"/>
    <property type="match status" value="1"/>
</dbReference>
<dbReference type="GeneTree" id="ENSGT00940000155231"/>
<dbReference type="Ensembl" id="ENSVURT00010006433.1">
    <property type="protein sequence ID" value="ENSVURP00010005686.1"/>
    <property type="gene ID" value="ENSVURG00010004332.1"/>
</dbReference>
<accession>A0A4X2K6I2</accession>
<dbReference type="Gene3D" id="2.60.200.20">
    <property type="match status" value="1"/>
</dbReference>
<feature type="coiled-coil region" evidence="6">
    <location>
        <begin position="1151"/>
        <end position="1210"/>
    </location>
</feature>
<dbReference type="Pfam" id="PF00498">
    <property type="entry name" value="FHA"/>
    <property type="match status" value="1"/>
</dbReference>
<dbReference type="Proteomes" id="UP000314987">
    <property type="component" value="Unassembled WGS sequence"/>
</dbReference>
<dbReference type="InterPro" id="IPR011993">
    <property type="entry name" value="PH-like_dom_sf"/>
</dbReference>
<dbReference type="Gene3D" id="2.30.29.30">
    <property type="entry name" value="Pleckstrin-homology domain (PH domain)/Phosphotyrosine-binding domain (PTB)"/>
    <property type="match status" value="1"/>
</dbReference>
<reference evidence="9" key="2">
    <citation type="submission" date="2025-08" db="UniProtKB">
        <authorList>
            <consortium name="Ensembl"/>
        </authorList>
    </citation>
    <scope>IDENTIFICATION</scope>
</reference>
<reference evidence="9" key="3">
    <citation type="submission" date="2025-09" db="UniProtKB">
        <authorList>
            <consortium name="Ensembl"/>
        </authorList>
    </citation>
    <scope>IDENTIFICATION</scope>
</reference>
<dbReference type="CDD" id="cd14673">
    <property type="entry name" value="PH_PHLDB1_2"/>
    <property type="match status" value="1"/>
</dbReference>
<keyword evidence="3 6" id="KW-0175">Coiled coil</keyword>
<keyword evidence="10" id="KW-1185">Reference proteome</keyword>
<feature type="region of interest" description="Disordered" evidence="7">
    <location>
        <begin position="164"/>
        <end position="188"/>
    </location>
</feature>
<dbReference type="PANTHER" id="PTHR12156:SF23">
    <property type="entry name" value="PLECKSTRIN HOMOLOGY-LIKE DOMAIN FAMILY B MEMBER 1"/>
    <property type="match status" value="1"/>
</dbReference>
<evidence type="ECO:0000256" key="7">
    <source>
        <dbReference type="SAM" id="MobiDB-lite"/>
    </source>
</evidence>
<feature type="compositionally biased region" description="Basic and acidic residues" evidence="7">
    <location>
        <begin position="1103"/>
        <end position="1112"/>
    </location>
</feature>
<dbReference type="FunFam" id="2.30.29.30:FF:000006">
    <property type="entry name" value="Pleckstrin homology like domain family B member 1"/>
    <property type="match status" value="1"/>
</dbReference>
<feature type="compositionally biased region" description="Basic and acidic residues" evidence="7">
    <location>
        <begin position="482"/>
        <end position="492"/>
    </location>
</feature>
<dbReference type="FunFam" id="2.60.200.20:FF:000004">
    <property type="entry name" value="pleckstrin homology-like domain family B member 1 isoform X1"/>
    <property type="match status" value="1"/>
</dbReference>
<evidence type="ECO:0000256" key="1">
    <source>
        <dbReference type="ARBA" id="ARBA00022481"/>
    </source>
</evidence>
<keyword evidence="2" id="KW-0597">Phosphoprotein</keyword>
<dbReference type="CDD" id="cd22713">
    <property type="entry name" value="FHA_PHLB1"/>
    <property type="match status" value="1"/>
</dbReference>
<dbReference type="InterPro" id="IPR001849">
    <property type="entry name" value="PH_domain"/>
</dbReference>
<dbReference type="PANTHER" id="PTHR12156">
    <property type="entry name" value="PLECKSTRIN HOMOLOGY-LIKE DOMAIN, FAMILY B, MEMBER 3"/>
    <property type="match status" value="1"/>
</dbReference>
<dbReference type="GO" id="GO:0045180">
    <property type="term" value="C:basal cortex"/>
    <property type="evidence" value="ECO:0007669"/>
    <property type="project" value="TreeGrafter"/>
</dbReference>
<feature type="compositionally biased region" description="Polar residues" evidence="7">
    <location>
        <begin position="1116"/>
        <end position="1144"/>
    </location>
</feature>
<organism evidence="9 10">
    <name type="scientific">Vombatus ursinus</name>
    <name type="common">Common wombat</name>
    <dbReference type="NCBI Taxonomy" id="29139"/>
    <lineage>
        <taxon>Eukaryota</taxon>
        <taxon>Metazoa</taxon>
        <taxon>Chordata</taxon>
        <taxon>Craniata</taxon>
        <taxon>Vertebrata</taxon>
        <taxon>Euteleostomi</taxon>
        <taxon>Mammalia</taxon>
        <taxon>Metatheria</taxon>
        <taxon>Diprotodontia</taxon>
        <taxon>Vombatidae</taxon>
        <taxon>Vombatus</taxon>
    </lineage>
</organism>
<feature type="compositionally biased region" description="Low complexity" evidence="7">
    <location>
        <begin position="981"/>
        <end position="995"/>
    </location>
</feature>
<feature type="compositionally biased region" description="Polar residues" evidence="7">
    <location>
        <begin position="1012"/>
        <end position="1021"/>
    </location>
</feature>
<evidence type="ECO:0000256" key="3">
    <source>
        <dbReference type="ARBA" id="ARBA00023054"/>
    </source>
</evidence>
<evidence type="ECO:0000256" key="4">
    <source>
        <dbReference type="ARBA" id="ARBA00069090"/>
    </source>
</evidence>
<evidence type="ECO:0000313" key="10">
    <source>
        <dbReference type="Proteomes" id="UP000314987"/>
    </source>
</evidence>
<dbReference type="InterPro" id="IPR052212">
    <property type="entry name" value="PH-like_domain"/>
</dbReference>
<feature type="region of interest" description="Disordered" evidence="7">
    <location>
        <begin position="208"/>
        <end position="332"/>
    </location>
</feature>
<dbReference type="InterPro" id="IPR000253">
    <property type="entry name" value="FHA_dom"/>
</dbReference>
<feature type="domain" description="PH" evidence="8">
    <location>
        <begin position="1259"/>
        <end position="1373"/>
    </location>
</feature>
<evidence type="ECO:0000256" key="6">
    <source>
        <dbReference type="SAM" id="Coils"/>
    </source>
</evidence>
<proteinExistence type="predicted"/>
<feature type="coiled-coil region" evidence="6">
    <location>
        <begin position="838"/>
        <end position="897"/>
    </location>
</feature>
<feature type="compositionally biased region" description="Polar residues" evidence="7">
    <location>
        <begin position="546"/>
        <end position="558"/>
    </location>
</feature>
<sequence>MDAFNRNTAGSGRKIQARVQNGPLDLIETGKGLKVQTDKPHLVSLGSGRLSTAITLLPLEEGRTVIGSAAKDISLQGPGLAPEHCYIENLQGTLTLYPCGNACTIDGLPIHQPTRLTQGCMLCLGQSTFLRFNHPAEAKWMKSMIPSGGRGPGAPYTPALAESESLVNGNHPPQPPSRGHAACSSHSSLVSSIEKDLQDIMDSLVLEEPGAPGKKMPASSPLSNGGRYTLSPPISPGAMSVGSSYENTSPPFSPLSSPASSESCASHSPGGQEPSPAIPPLVPARSSSYHLALQPPQIRPGGARPAESPRLGRKGIHEGPSSPGRRALLTDSPAATVLAEARRATENPRLGASLPVVAISLSEYPDGSARSQATSIPGSPKFQAPVPAPRSKAGTLQERPPSPFRELPGTERAMTASPSRQLVGRTFSDGMGTRSLQPPESPRLGRRGGPESMRELPPLSPSLSRRASPLSPMPARATADTKLTREMADSPRTRRWAAHAASSEDFTLPLGGRGRRTRSPSPTLGEPLVPRKGSFGGGLSPAYSLGSLTGASPRQSPRAQRKLSSGELRVPAPRERKNSITEISDNEDDLLEYHRRQRQERLREQEMERLERQRLETILNLCAEYSRADGGSEVGELPSIGEAAMALALVGRRPSRSLPGTTGASGRGTEEPSGATQRLWESVERSDEENLKEECSSTESTQQEHEDAPGSKLQGEVLALEEERAKALGRVEQLKGRVKELEHQLQESAREAEMERALLQGEREAEWALMQKEQKAVDQMQEKLLVLEAGMQKERDKEAEALETETKLFEDLEFQQLEKESRLEEERELASQGLLHSRAELHRSIAKRKERLAVLENQATQIRAQAVQESERLAREKNSSLQLLQKEKEKLVALERRYHSLTGGRPFPKTTSALKEMEKLFLPALDLEQWYQELMAGFGAGSSASPRSSPPPLPAKASRQLQVYRSKMESEAGSPLPRTRSGPIPSSSGSSSSSSQLSVATLGRSPSPKSALLTQNGTGSLPRNLAATLQDIETKRQLALQQKGQQVIEEQRRRLAELKQKAAVEAQCQWEALHGAALYPPAPSGYPPLMHHSILHHLPASRDRAEEGEHAYDTLSLESSDSMETSISTGGNSACSPDNMSSASGMDMGKIEEMEKMLKEAHAEKSRLIESREREMELRRQALEEERRRREQVERRLQSESARRQQLVEKEVKMREKHFSQARPLTRYLPIRKEDFDLKTHIESSGHGVDTCLHVVLSSKVCRGYLVKMGGKIKSWKKRWFVFDRLKRTLSYYADKHETKLKGVIYFQAIEEVYYDHLRSAAKKRFFNFSLVTESPNPALTFCVKTHDRLYYMVAPSPEAMRIWMDVIVTGAEGYTQFMN</sequence>
<name>A0A4X2K6I2_VOMUR</name>
<protein>
    <recommendedName>
        <fullName evidence="4">Pleckstrin homology-like domain family B member 1</fullName>
    </recommendedName>
    <alternativeName>
        <fullName evidence="5">Protein LL5-alpha</fullName>
    </alternativeName>
</protein>
<evidence type="ECO:0000256" key="2">
    <source>
        <dbReference type="ARBA" id="ARBA00022553"/>
    </source>
</evidence>
<dbReference type="Pfam" id="PF00169">
    <property type="entry name" value="PH"/>
    <property type="match status" value="1"/>
</dbReference>
<reference evidence="10" key="1">
    <citation type="submission" date="2018-12" db="EMBL/GenBank/DDBJ databases">
        <authorList>
            <person name="Yazar S."/>
        </authorList>
    </citation>
    <scope>NUCLEOTIDE SEQUENCE [LARGE SCALE GENOMIC DNA]</scope>
</reference>
<evidence type="ECO:0000256" key="5">
    <source>
        <dbReference type="ARBA" id="ARBA00077655"/>
    </source>
</evidence>
<feature type="region of interest" description="Disordered" evidence="7">
    <location>
        <begin position="367"/>
        <end position="585"/>
    </location>
</feature>
<keyword evidence="1" id="KW-0488">Methylation</keyword>
<feature type="region of interest" description="Disordered" evidence="7">
    <location>
        <begin position="652"/>
        <end position="711"/>
    </location>
</feature>
<dbReference type="InterPro" id="IPR008984">
    <property type="entry name" value="SMAD_FHA_dom_sf"/>
</dbReference>
<feature type="compositionally biased region" description="Basic and acidic residues" evidence="7">
    <location>
        <begin position="681"/>
        <end position="695"/>
    </location>
</feature>
<evidence type="ECO:0000313" key="9">
    <source>
        <dbReference type="Ensembl" id="ENSVURP00010005686.1"/>
    </source>
</evidence>
<feature type="region of interest" description="Disordered" evidence="7">
    <location>
        <begin position="1103"/>
        <end position="1145"/>
    </location>
</feature>
<feature type="compositionally biased region" description="Low complexity" evidence="7">
    <location>
        <begin position="455"/>
        <end position="476"/>
    </location>
</feature>
<evidence type="ECO:0000259" key="8">
    <source>
        <dbReference type="PROSITE" id="PS50003"/>
    </source>
</evidence>
<dbReference type="GO" id="GO:0070507">
    <property type="term" value="P:regulation of microtubule cytoskeleton organization"/>
    <property type="evidence" value="ECO:0007669"/>
    <property type="project" value="TreeGrafter"/>
</dbReference>
<gene>
    <name evidence="9" type="primary">PHLDB1</name>
</gene>
<dbReference type="PROSITE" id="PS50003">
    <property type="entry name" value="PH_DOMAIN"/>
    <property type="match status" value="1"/>
</dbReference>
<dbReference type="SUPFAM" id="SSF49879">
    <property type="entry name" value="SMAD/FHA domain"/>
    <property type="match status" value="1"/>
</dbReference>
<dbReference type="SUPFAM" id="SSF50729">
    <property type="entry name" value="PH domain-like"/>
    <property type="match status" value="1"/>
</dbReference>
<dbReference type="InterPro" id="IPR037810">
    <property type="entry name" value="PHLDB1/2/3_PH"/>
</dbReference>
<feature type="compositionally biased region" description="Low complexity" evidence="7">
    <location>
        <begin position="254"/>
        <end position="269"/>
    </location>
</feature>